<sequence>MRPDIVPKAKNTTMRVFKPEEEFSPEELEQQAAEMAARARTVREKQNADRLAQLDRERSADMNTLAESKNRLKELDGIMAVAGKLTLEEAKQLARERQRLLEGIQEIETKYEMAQPAPAEETQTEPSDNAVWVTTLKIVALLLICWGIVLYSGDWILGKYPQAAVYNEVSFQKILFGFSVFIGGVVSVIIALSVFFPGFGKYFNPFNHSQLDFFDDFKTLSEWQRSLIALALFASLLFCFVLVAAGKLD</sequence>
<organism evidence="2 3">
    <name type="scientific">Runella rosea</name>
    <dbReference type="NCBI Taxonomy" id="2259595"/>
    <lineage>
        <taxon>Bacteria</taxon>
        <taxon>Pseudomonadati</taxon>
        <taxon>Bacteroidota</taxon>
        <taxon>Cytophagia</taxon>
        <taxon>Cytophagales</taxon>
        <taxon>Spirosomataceae</taxon>
        <taxon>Runella</taxon>
    </lineage>
</organism>
<dbReference type="EMBL" id="CP030850">
    <property type="protein sequence ID" value="AXE21157.1"/>
    <property type="molecule type" value="Genomic_DNA"/>
</dbReference>
<dbReference type="KEGG" id="run:DR864_27185"/>
<feature type="transmembrane region" description="Helical" evidence="1">
    <location>
        <begin position="174"/>
        <end position="196"/>
    </location>
</feature>
<keyword evidence="1" id="KW-0812">Transmembrane</keyword>
<keyword evidence="1" id="KW-0472">Membrane</keyword>
<dbReference type="AlphaFoldDB" id="A0A344TR86"/>
<gene>
    <name evidence="2" type="ORF">DR864_27185</name>
</gene>
<proteinExistence type="predicted"/>
<keyword evidence="1" id="KW-1133">Transmembrane helix</keyword>
<accession>A0A344TR86</accession>
<name>A0A344TR86_9BACT</name>
<dbReference type="Proteomes" id="UP000251993">
    <property type="component" value="Chromosome"/>
</dbReference>
<reference evidence="2 3" key="1">
    <citation type="submission" date="2018-07" db="EMBL/GenBank/DDBJ databases">
        <title>Genome sequencing of Runella.</title>
        <authorList>
            <person name="Baek M.-G."/>
            <person name="Yi H."/>
        </authorList>
    </citation>
    <scope>NUCLEOTIDE SEQUENCE [LARGE SCALE GENOMIC DNA]</scope>
    <source>
        <strain evidence="2 3">HYN0085</strain>
    </source>
</reference>
<dbReference type="OrthoDB" id="9839765at2"/>
<evidence type="ECO:0000313" key="3">
    <source>
        <dbReference type="Proteomes" id="UP000251993"/>
    </source>
</evidence>
<feature type="transmembrane region" description="Helical" evidence="1">
    <location>
        <begin position="130"/>
        <end position="153"/>
    </location>
</feature>
<keyword evidence="3" id="KW-1185">Reference proteome</keyword>
<evidence type="ECO:0000256" key="1">
    <source>
        <dbReference type="SAM" id="Phobius"/>
    </source>
</evidence>
<protein>
    <submittedName>
        <fullName evidence="2">Uncharacterized protein</fullName>
    </submittedName>
</protein>
<evidence type="ECO:0000313" key="2">
    <source>
        <dbReference type="EMBL" id="AXE21157.1"/>
    </source>
</evidence>
<feature type="transmembrane region" description="Helical" evidence="1">
    <location>
        <begin position="227"/>
        <end position="246"/>
    </location>
</feature>